<evidence type="ECO:0000259" key="1">
    <source>
        <dbReference type="Pfam" id="PF14311"/>
    </source>
</evidence>
<dbReference type="PANTHER" id="PTHR37317:SF1">
    <property type="entry name" value="ZINC-RIBBON DOMAIN-CONTAINING PROTEIN-RELATED"/>
    <property type="match status" value="1"/>
</dbReference>
<dbReference type="Pfam" id="PF14311">
    <property type="entry name" value="DUF4379"/>
    <property type="match status" value="2"/>
</dbReference>
<dbReference type="Gene3D" id="3.40.960.10">
    <property type="entry name" value="VSR Endonuclease"/>
    <property type="match status" value="1"/>
</dbReference>
<sequence>MRKKYSVEIINEIMEDRTVNFISNVYTKLSDKYKWQCLKCNHIWKASASNVINGSGCPKCAGFCYTMRDVHKIARQTDFKCLSKEFLGMTKKHKWECKDGHIWHTSPLRIKNRQGCPQCHTRITEERCRFVFESLTRHKFPTTWAAFSKKMQLDGYCKELKLAFEYQGKQHYEIMPYFHRTEQDFISQQDRDKIKTQLCLENNIRKIDIPYTQASDNQALETFIKEQLFQIDIPLYEIDWKEFIGKPSKLKFLKDMLKSRNIDCLSTTYIRAKHKLLFRCGVCEFEWTTTPSNIKRHGCPQCAGKIKKTLEDMHDLAQRYNLKFMSEQYIKHSVKHKWKCLICNHVFMIPPDSIKHEISGCHKCSQRRFNHKRTEFMHKLGEINNLIFLSDQYINSRLKHKWKCLICETIFMKRPTDVQQGKSCPACSKKSWETRRKNAEKKLLQEKVLC</sequence>
<proteinExistence type="predicted"/>
<dbReference type="InterPro" id="IPR025487">
    <property type="entry name" value="DUF4379"/>
</dbReference>
<reference evidence="2" key="1">
    <citation type="journal article" date="2015" name="Nature">
        <title>Complex archaea that bridge the gap between prokaryotes and eukaryotes.</title>
        <authorList>
            <person name="Spang A."/>
            <person name="Saw J.H."/>
            <person name="Jorgensen S.L."/>
            <person name="Zaremba-Niedzwiedzka K."/>
            <person name="Martijn J."/>
            <person name="Lind A.E."/>
            <person name="van Eijk R."/>
            <person name="Schleper C."/>
            <person name="Guy L."/>
            <person name="Ettema T.J."/>
        </authorList>
    </citation>
    <scope>NUCLEOTIDE SEQUENCE</scope>
</reference>
<comment type="caution">
    <text evidence="2">The sequence shown here is derived from an EMBL/GenBank/DDBJ whole genome shotgun (WGS) entry which is preliminary data.</text>
</comment>
<feature type="domain" description="Treble clef zinc finger" evidence="1">
    <location>
        <begin position="25"/>
        <end position="62"/>
    </location>
</feature>
<evidence type="ECO:0000313" key="2">
    <source>
        <dbReference type="EMBL" id="KKN06101.1"/>
    </source>
</evidence>
<gene>
    <name evidence="2" type="ORF">LCGC14_1080600</name>
</gene>
<organism evidence="2">
    <name type="scientific">marine sediment metagenome</name>
    <dbReference type="NCBI Taxonomy" id="412755"/>
    <lineage>
        <taxon>unclassified sequences</taxon>
        <taxon>metagenomes</taxon>
        <taxon>ecological metagenomes</taxon>
    </lineage>
</organism>
<dbReference type="AlphaFoldDB" id="A0A0F9PYH4"/>
<dbReference type="EMBL" id="LAZR01004727">
    <property type="protein sequence ID" value="KKN06101.1"/>
    <property type="molecule type" value="Genomic_DNA"/>
</dbReference>
<accession>A0A0F9PYH4</accession>
<name>A0A0F9PYH4_9ZZZZ</name>
<dbReference type="PANTHER" id="PTHR37317">
    <property type="entry name" value="BLR8090 PROTEIN"/>
    <property type="match status" value="1"/>
</dbReference>
<protein>
    <recommendedName>
        <fullName evidence="1">Treble clef zinc finger domain-containing protein</fullName>
    </recommendedName>
</protein>
<feature type="domain" description="Treble clef zinc finger" evidence="1">
    <location>
        <begin position="271"/>
        <end position="305"/>
    </location>
</feature>